<evidence type="ECO:0000256" key="1">
    <source>
        <dbReference type="ARBA" id="ARBA00022676"/>
    </source>
</evidence>
<dbReference type="Pfam" id="PF13579">
    <property type="entry name" value="Glyco_trans_4_4"/>
    <property type="match status" value="1"/>
</dbReference>
<evidence type="ECO:0000259" key="4">
    <source>
        <dbReference type="Pfam" id="PF13579"/>
    </source>
</evidence>
<gene>
    <name evidence="5" type="ORF">GCM10023349_01620</name>
</gene>
<dbReference type="Gene3D" id="3.40.50.2000">
    <property type="entry name" value="Glycogen Phosphorylase B"/>
    <property type="match status" value="2"/>
</dbReference>
<dbReference type="RefSeq" id="WP_345518270.1">
    <property type="nucleotide sequence ID" value="NZ_BAABKM010000001.1"/>
</dbReference>
<keyword evidence="1" id="KW-0328">Glycosyltransferase</keyword>
<evidence type="ECO:0008006" key="7">
    <source>
        <dbReference type="Google" id="ProtNLM"/>
    </source>
</evidence>
<keyword evidence="6" id="KW-1185">Reference proteome</keyword>
<dbReference type="SUPFAM" id="SSF53756">
    <property type="entry name" value="UDP-Glycosyltransferase/glycogen phosphorylase"/>
    <property type="match status" value="1"/>
</dbReference>
<comment type="caution">
    <text evidence="5">The sequence shown here is derived from an EMBL/GenBank/DDBJ whole genome shotgun (WGS) entry which is preliminary data.</text>
</comment>
<protein>
    <recommendedName>
        <fullName evidence="7">D-inositol 3-phosphate glycosyltransferase</fullName>
    </recommendedName>
</protein>
<dbReference type="EMBL" id="BAABKM010000001">
    <property type="protein sequence ID" value="GAA4690754.1"/>
    <property type="molecule type" value="Genomic_DNA"/>
</dbReference>
<dbReference type="PANTHER" id="PTHR45947">
    <property type="entry name" value="SULFOQUINOVOSYL TRANSFERASE SQD2"/>
    <property type="match status" value="1"/>
</dbReference>
<dbReference type="InterPro" id="IPR050194">
    <property type="entry name" value="Glycosyltransferase_grp1"/>
</dbReference>
<accession>A0ABP8WMD9</accession>
<feature type="domain" description="Glycosyltransferase subfamily 4-like N-terminal" evidence="4">
    <location>
        <begin position="328"/>
        <end position="512"/>
    </location>
</feature>
<dbReference type="InterPro" id="IPR001296">
    <property type="entry name" value="Glyco_trans_1"/>
</dbReference>
<dbReference type="InterPro" id="IPR028098">
    <property type="entry name" value="Glyco_trans_4-like_N"/>
</dbReference>
<evidence type="ECO:0000313" key="6">
    <source>
        <dbReference type="Proteomes" id="UP001499974"/>
    </source>
</evidence>
<proteinExistence type="predicted"/>
<evidence type="ECO:0000256" key="2">
    <source>
        <dbReference type="ARBA" id="ARBA00022679"/>
    </source>
</evidence>
<evidence type="ECO:0000259" key="3">
    <source>
        <dbReference type="Pfam" id="PF00534"/>
    </source>
</evidence>
<dbReference type="PANTHER" id="PTHR45947:SF3">
    <property type="entry name" value="SULFOQUINOVOSYL TRANSFERASE SQD2"/>
    <property type="match status" value="1"/>
</dbReference>
<feature type="domain" description="Glycosyl transferase family 1" evidence="3">
    <location>
        <begin position="535"/>
        <end position="702"/>
    </location>
</feature>
<keyword evidence="2" id="KW-0808">Transferase</keyword>
<dbReference type="Proteomes" id="UP001499974">
    <property type="component" value="Unassembled WGS sequence"/>
</dbReference>
<sequence>MSVRIRVKRAVRRRAAAVSVVLPSGQGPLWAQSLVGRAHVAEARRKLVADRDPDGALALVAPYLDGSPVASQAWVLSAEVHERAGSLGQALAAARLAARGDGSFGARLVLARLALAAGADDAASAIASLVDTKPRNRAEVAAVLTVLRSAEHADVARFRAHLLEWGLPGFDEEISAVHAELEIVAASTDDVDAVLARTTDRLRQPLPVVARGLDRRRDWQRLADYADRRIAAATSMSQRRAAALELRRAASRALSAGYTEPALRLAGQALARYPDDRFAQETWANAHDQLRVEREGWAAPTPAARPRFEPRPRAVLSVLAQSLPHKSGGYATRSHGILTGLAGLGWDVEAVTRLGFPYDRWSKSDPRRVADHDVVDGIRYHRVLDASVPGPYPQYPLTSYVDRYAAALVAHARRHRPALLHASSFHVNGLAARQAAAQLGVPYVYEMRGLESLMKVSRDPAFAGTDRSRFLETVELASCTGAAKVFVITEALRREMVAQGVPEDKLVVLPNGVHTHLFQPRERDADLERDLGVRGRTVIGYAGGLVDYEGLELLLEAVALLKARRGGDGAPDFHLVVVGDGPHESTVHAAADRLRLGDVVTFTGRVPHEEVGRYLSLFDVTPFPRLPLPVCELISPIKPFESMAMGKAVVVSSVAALTEIVSDGTTGLVFEKGSADDLARVIERLLDDASLRSKLGESARTWVQNERDWSSLVEIVGSTYDQILG</sequence>
<name>A0ABP8WMD9_9ACTN</name>
<organism evidence="5 6">
    <name type="scientific">Nocardioides conyzicola</name>
    <dbReference type="NCBI Taxonomy" id="1651781"/>
    <lineage>
        <taxon>Bacteria</taxon>
        <taxon>Bacillati</taxon>
        <taxon>Actinomycetota</taxon>
        <taxon>Actinomycetes</taxon>
        <taxon>Propionibacteriales</taxon>
        <taxon>Nocardioidaceae</taxon>
        <taxon>Nocardioides</taxon>
    </lineage>
</organism>
<reference evidence="6" key="1">
    <citation type="journal article" date="2019" name="Int. J. Syst. Evol. Microbiol.">
        <title>The Global Catalogue of Microorganisms (GCM) 10K type strain sequencing project: providing services to taxonomists for standard genome sequencing and annotation.</title>
        <authorList>
            <consortium name="The Broad Institute Genomics Platform"/>
            <consortium name="The Broad Institute Genome Sequencing Center for Infectious Disease"/>
            <person name="Wu L."/>
            <person name="Ma J."/>
        </authorList>
    </citation>
    <scope>NUCLEOTIDE SEQUENCE [LARGE SCALE GENOMIC DNA]</scope>
    <source>
        <strain evidence="6">JCM 18531</strain>
    </source>
</reference>
<dbReference type="CDD" id="cd03794">
    <property type="entry name" value="GT4_WbuB-like"/>
    <property type="match status" value="1"/>
</dbReference>
<dbReference type="Pfam" id="PF00534">
    <property type="entry name" value="Glycos_transf_1"/>
    <property type="match status" value="1"/>
</dbReference>
<evidence type="ECO:0000313" key="5">
    <source>
        <dbReference type="EMBL" id="GAA4690754.1"/>
    </source>
</evidence>